<accession>A0A7T4FM11</accession>
<dbReference type="Proteomes" id="UP000595577">
    <property type="component" value="Chromosome"/>
</dbReference>
<organism evidence="1 2">
    <name type="scientific">Fusobacterium canifelinum</name>
    <dbReference type="NCBI Taxonomy" id="285729"/>
    <lineage>
        <taxon>Bacteria</taxon>
        <taxon>Fusobacteriati</taxon>
        <taxon>Fusobacteriota</taxon>
        <taxon>Fusobacteriia</taxon>
        <taxon>Fusobacteriales</taxon>
        <taxon>Fusobacteriaceae</taxon>
        <taxon>Fusobacterium</taxon>
    </lineage>
</organism>
<evidence type="ECO:0000313" key="2">
    <source>
        <dbReference type="Proteomes" id="UP000595577"/>
    </source>
</evidence>
<gene>
    <name evidence="1" type="ORF">I6H56_06545</name>
</gene>
<dbReference type="AlphaFoldDB" id="A0A7T4FM11"/>
<protein>
    <submittedName>
        <fullName evidence="1">Uncharacterized protein</fullName>
    </submittedName>
</protein>
<proteinExistence type="predicted"/>
<sequence length="47" mass="5692">MYTKNDLEQAIEHCENKVKELKCGKCREEHKKLLEMLLDLKIFKEQL</sequence>
<dbReference type="EMBL" id="CP066022">
    <property type="protein sequence ID" value="QQB72980.1"/>
    <property type="molecule type" value="Genomic_DNA"/>
</dbReference>
<reference evidence="1 2" key="1">
    <citation type="submission" date="2020-12" db="EMBL/GenBank/DDBJ databases">
        <title>FDA dAtabase for Regulatory Grade micrObial Sequences (FDA-ARGOS): Supporting development and validation of Infectious Disease Dx tests.</title>
        <authorList>
            <person name="Sproer C."/>
            <person name="Gronow S."/>
            <person name="Severitt S."/>
            <person name="Schroder I."/>
            <person name="Tallon L."/>
            <person name="Sadzewicz L."/>
            <person name="Zhao X."/>
            <person name="Boylan J."/>
            <person name="Ott S."/>
            <person name="Bowen H."/>
            <person name="Vavikolanu K."/>
            <person name="Mehta A."/>
            <person name="Aluvathingal J."/>
            <person name="Nadendla S."/>
            <person name="Lowell S."/>
            <person name="Myers T."/>
            <person name="Yan Y."/>
            <person name="Sichtig H."/>
        </authorList>
    </citation>
    <scope>NUCLEOTIDE SEQUENCE [LARGE SCALE GENOMIC DNA]</scope>
    <source>
        <strain evidence="1 2">FDAARGOS_999</strain>
    </source>
</reference>
<name>A0A7T4FM11_9FUSO</name>
<evidence type="ECO:0000313" key="1">
    <source>
        <dbReference type="EMBL" id="QQB72980.1"/>
    </source>
</evidence>
<dbReference type="RefSeq" id="WP_187105800.1">
    <property type="nucleotide sequence ID" value="NZ_CP066022.1"/>
</dbReference>